<keyword evidence="1" id="KW-0378">Hydrolase</keyword>
<evidence type="ECO:0000313" key="4">
    <source>
        <dbReference type="Proteomes" id="UP000886842"/>
    </source>
</evidence>
<reference evidence="3" key="1">
    <citation type="submission" date="2020-10" db="EMBL/GenBank/DDBJ databases">
        <authorList>
            <person name="Gilroy R."/>
        </authorList>
    </citation>
    <scope>NUCLEOTIDE SEQUENCE</scope>
    <source>
        <strain evidence="3">ChiGjej1B1-24693</strain>
    </source>
</reference>
<evidence type="ECO:0000256" key="1">
    <source>
        <dbReference type="ARBA" id="ARBA00022801"/>
    </source>
</evidence>
<feature type="domain" description="Nudix hydrolase" evidence="2">
    <location>
        <begin position="43"/>
        <end position="180"/>
    </location>
</feature>
<reference evidence="3" key="2">
    <citation type="journal article" date="2021" name="PeerJ">
        <title>Extensive microbial diversity within the chicken gut microbiome revealed by metagenomics and culture.</title>
        <authorList>
            <person name="Gilroy R."/>
            <person name="Ravi A."/>
            <person name="Getino M."/>
            <person name="Pursley I."/>
            <person name="Horton D.L."/>
            <person name="Alikhan N.F."/>
            <person name="Baker D."/>
            <person name="Gharbi K."/>
            <person name="Hall N."/>
            <person name="Watson M."/>
            <person name="Adriaenssens E.M."/>
            <person name="Foster-Nyarko E."/>
            <person name="Jarju S."/>
            <person name="Secka A."/>
            <person name="Antonio M."/>
            <person name="Oren A."/>
            <person name="Chaudhuri R.R."/>
            <person name="La Ragione R."/>
            <person name="Hildebrand F."/>
            <person name="Pallen M.J."/>
        </authorList>
    </citation>
    <scope>NUCLEOTIDE SEQUENCE</scope>
    <source>
        <strain evidence="3">ChiGjej1B1-24693</strain>
    </source>
</reference>
<dbReference type="InterPro" id="IPR020084">
    <property type="entry name" value="NUDIX_hydrolase_CS"/>
</dbReference>
<dbReference type="InterPro" id="IPR000086">
    <property type="entry name" value="NUDIX_hydrolase_dom"/>
</dbReference>
<evidence type="ECO:0000313" key="3">
    <source>
        <dbReference type="EMBL" id="HIT76575.1"/>
    </source>
</evidence>
<dbReference type="Pfam" id="PF00293">
    <property type="entry name" value="NUDIX"/>
    <property type="match status" value="1"/>
</dbReference>
<dbReference type="AlphaFoldDB" id="A0A9D1KND0"/>
<comment type="caution">
    <text evidence="3">The sequence shown here is derived from an EMBL/GenBank/DDBJ whole genome shotgun (WGS) entry which is preliminary data.</text>
</comment>
<accession>A0A9D1KND0</accession>
<sequence length="185" mass="20329">MGPRATDCCASRCQNRGPTLSAVSDLDESIPFDEARAVARANRWREKCLVYVTRRPDEILVLEHTDEYPTAGVQVPAGGVDPGEAPHTTALRELAEETGLHLPGPATHLESRIWPTDDAPSRIRHYYWLGAPSTTPDRWSHRVSGTDGDRGMLFWLSFRSRIEHGLTPGYGWESGLGALAAALPT</sequence>
<protein>
    <submittedName>
        <fullName evidence="3">NUDIX domain-containing protein</fullName>
    </submittedName>
</protein>
<dbReference type="Proteomes" id="UP000886842">
    <property type="component" value="Unassembled WGS sequence"/>
</dbReference>
<dbReference type="PROSITE" id="PS51462">
    <property type="entry name" value="NUDIX"/>
    <property type="match status" value="1"/>
</dbReference>
<name>A0A9D1KND0_9ACTN</name>
<organism evidence="3 4">
    <name type="scientific">Candidatus Avipropionibacterium avicola</name>
    <dbReference type="NCBI Taxonomy" id="2840701"/>
    <lineage>
        <taxon>Bacteria</taxon>
        <taxon>Bacillati</taxon>
        <taxon>Actinomycetota</taxon>
        <taxon>Actinomycetes</taxon>
        <taxon>Propionibacteriales</taxon>
        <taxon>Propionibacteriaceae</taxon>
        <taxon>Propionibacteriaceae incertae sedis</taxon>
        <taxon>Candidatus Avipropionibacterium</taxon>
    </lineage>
</organism>
<dbReference type="EMBL" id="DVLP01000392">
    <property type="protein sequence ID" value="HIT76575.1"/>
    <property type="molecule type" value="Genomic_DNA"/>
</dbReference>
<proteinExistence type="predicted"/>
<dbReference type="SUPFAM" id="SSF55811">
    <property type="entry name" value="Nudix"/>
    <property type="match status" value="1"/>
</dbReference>
<gene>
    <name evidence="3" type="ORF">IAA98_13405</name>
</gene>
<dbReference type="PROSITE" id="PS00893">
    <property type="entry name" value="NUDIX_BOX"/>
    <property type="match status" value="1"/>
</dbReference>
<evidence type="ECO:0000259" key="2">
    <source>
        <dbReference type="PROSITE" id="PS51462"/>
    </source>
</evidence>
<dbReference type="Gene3D" id="3.90.79.10">
    <property type="entry name" value="Nucleoside Triphosphate Pyrophosphohydrolase"/>
    <property type="match status" value="1"/>
</dbReference>
<dbReference type="InterPro" id="IPR015797">
    <property type="entry name" value="NUDIX_hydrolase-like_dom_sf"/>
</dbReference>
<dbReference type="GO" id="GO:0016787">
    <property type="term" value="F:hydrolase activity"/>
    <property type="evidence" value="ECO:0007669"/>
    <property type="project" value="UniProtKB-KW"/>
</dbReference>